<dbReference type="Pfam" id="PF13379">
    <property type="entry name" value="NMT1_2"/>
    <property type="match status" value="1"/>
</dbReference>
<keyword evidence="3" id="KW-1003">Cell membrane</keyword>
<evidence type="ECO:0000313" key="6">
    <source>
        <dbReference type="EMBL" id="QJD31167.1"/>
    </source>
</evidence>
<dbReference type="Gene3D" id="3.40.190.10">
    <property type="entry name" value="Periplasmic binding protein-like II"/>
    <property type="match status" value="2"/>
</dbReference>
<dbReference type="PANTHER" id="PTHR30024:SF43">
    <property type="entry name" value="BLL4572 PROTEIN"/>
    <property type="match status" value="1"/>
</dbReference>
<protein>
    <submittedName>
        <fullName evidence="6">Nitrate ABC transporter substrate-binding protein</fullName>
    </submittedName>
</protein>
<dbReference type="AlphaFoldDB" id="A0A858QB72"/>
<proteinExistence type="predicted"/>
<organism evidence="6 7">
    <name type="scientific">Methylococcus geothermalis</name>
    <dbReference type="NCBI Taxonomy" id="2681310"/>
    <lineage>
        <taxon>Bacteria</taxon>
        <taxon>Pseudomonadati</taxon>
        <taxon>Pseudomonadota</taxon>
        <taxon>Gammaproteobacteria</taxon>
        <taxon>Methylococcales</taxon>
        <taxon>Methylococcaceae</taxon>
        <taxon>Methylococcus</taxon>
    </lineage>
</organism>
<dbReference type="SUPFAM" id="SSF53850">
    <property type="entry name" value="Periplasmic binding protein-like II"/>
    <property type="match status" value="1"/>
</dbReference>
<gene>
    <name evidence="6" type="ORF">GNH96_15270</name>
</gene>
<reference evidence="7" key="1">
    <citation type="submission" date="2019-12" db="EMBL/GenBank/DDBJ databases">
        <authorList>
            <person name="Awala S.I."/>
            <person name="Rhee S.K."/>
        </authorList>
    </citation>
    <scope>NUCLEOTIDE SEQUENCE [LARGE SCALE GENOMIC DNA]</scope>
    <source>
        <strain evidence="7">IM1</strain>
    </source>
</reference>
<keyword evidence="7" id="KW-1185">Reference proteome</keyword>
<dbReference type="InterPro" id="IPR044527">
    <property type="entry name" value="NrtA/CpmA_ABC-bd_dom"/>
</dbReference>
<dbReference type="GO" id="GO:0012505">
    <property type="term" value="C:endomembrane system"/>
    <property type="evidence" value="ECO:0007669"/>
    <property type="project" value="UniProtKB-SubCell"/>
</dbReference>
<sequence length="434" mass="47245">MDHSQETAAGNLIEKPRLTLGFIPLTDCAPFVIALEKGHFRRHGLDVALSRQPSWAAIRDKVAAGMLDGAHMLAPMPIATTLGLGGVRKATIAPMSLDLNGNAVTVSNALYRRLTAVAAAEPSQRPVSARSLRRLLELDAGGEAVRFATVFPFSSHNYLLRYWLAAAGVDPDRHIGMTVIPPPQMPRCLAAGEISGYCAGEPWNAYAVAHGIGRVLITDYEIWNNSPEKVLGVNLDWAERHPNTLRALLMALLEAAQWLDQPGNRMEAAALLASPDYVGVPADILQMSMTGSFQYAADEAAVSLPDFNVFHRYAATFPWRSHALWFLTQMLRWGQIAEPVDLHAVAEQVYRPDLWREASAALGMPCPSGDHKGEGVHARPWTLDTGASPLVMGPDLFFDGTAFDPADPIAYLAGFELHHRRVKLDDLARAGNSP</sequence>
<evidence type="ECO:0000256" key="3">
    <source>
        <dbReference type="ARBA" id="ARBA00022475"/>
    </source>
</evidence>
<accession>A0A858QB72</accession>
<dbReference type="KEGG" id="metu:GNH96_15270"/>
<evidence type="ECO:0000256" key="5">
    <source>
        <dbReference type="ARBA" id="ARBA00023136"/>
    </source>
</evidence>
<evidence type="ECO:0000256" key="4">
    <source>
        <dbReference type="ARBA" id="ARBA00022519"/>
    </source>
</evidence>
<dbReference type="RefSeq" id="WP_169604434.1">
    <property type="nucleotide sequence ID" value="NZ_CP046565.1"/>
</dbReference>
<keyword evidence="4" id="KW-0997">Cell inner membrane</keyword>
<dbReference type="CDD" id="cd13553">
    <property type="entry name" value="PBP2_NrtA_CpmA_like"/>
    <property type="match status" value="1"/>
</dbReference>
<keyword evidence="2" id="KW-0813">Transport</keyword>
<evidence type="ECO:0000256" key="1">
    <source>
        <dbReference type="ARBA" id="ARBA00004308"/>
    </source>
</evidence>
<comment type="subcellular location">
    <subcellularLocation>
        <location evidence="1">Endomembrane system</location>
    </subcellularLocation>
</comment>
<keyword evidence="5" id="KW-0472">Membrane</keyword>
<dbReference type="EMBL" id="CP046565">
    <property type="protein sequence ID" value="QJD31167.1"/>
    <property type="molecule type" value="Genomic_DNA"/>
</dbReference>
<dbReference type="Proteomes" id="UP000503004">
    <property type="component" value="Chromosome"/>
</dbReference>
<evidence type="ECO:0000256" key="2">
    <source>
        <dbReference type="ARBA" id="ARBA00022448"/>
    </source>
</evidence>
<dbReference type="PANTHER" id="PTHR30024">
    <property type="entry name" value="ALIPHATIC SULFONATES-BINDING PROTEIN-RELATED"/>
    <property type="match status" value="1"/>
</dbReference>
<name>A0A858QB72_9GAMM</name>
<evidence type="ECO:0000313" key="7">
    <source>
        <dbReference type="Proteomes" id="UP000503004"/>
    </source>
</evidence>